<sequence>MDTILSEEKLGLPPHVLHLALCPTCPSPYKVQDHWRRAQLHTILGKVNLGLVHSFLTLQIGRALGEHIPFSHGALFGSGGYVASVMVPVGFWKTSTAQSALQSNLGNVKLKAGWSSPDGEVDLALRQRGVDNFGMWT</sequence>
<dbReference type="EMBL" id="OZ023703">
    <property type="protein sequence ID" value="CAK9872080.1"/>
    <property type="molecule type" value="Genomic_DNA"/>
</dbReference>
<evidence type="ECO:0000313" key="1">
    <source>
        <dbReference type="EMBL" id="CAK9872080.1"/>
    </source>
</evidence>
<accession>A0ABP1BA56</accession>
<proteinExistence type="predicted"/>
<name>A0ABP1BA56_9BRYO</name>
<protein>
    <submittedName>
        <fullName evidence="1">Uncharacterized protein</fullName>
    </submittedName>
</protein>
<dbReference type="Proteomes" id="UP001497522">
    <property type="component" value="Chromosome 2"/>
</dbReference>
<evidence type="ECO:0000313" key="2">
    <source>
        <dbReference type="Proteomes" id="UP001497522"/>
    </source>
</evidence>
<keyword evidence="2" id="KW-1185">Reference proteome</keyword>
<organism evidence="1 2">
    <name type="scientific">Sphagnum jensenii</name>
    <dbReference type="NCBI Taxonomy" id="128206"/>
    <lineage>
        <taxon>Eukaryota</taxon>
        <taxon>Viridiplantae</taxon>
        <taxon>Streptophyta</taxon>
        <taxon>Embryophyta</taxon>
        <taxon>Bryophyta</taxon>
        <taxon>Sphagnophytina</taxon>
        <taxon>Sphagnopsida</taxon>
        <taxon>Sphagnales</taxon>
        <taxon>Sphagnaceae</taxon>
        <taxon>Sphagnum</taxon>
    </lineage>
</organism>
<gene>
    <name evidence="1" type="ORF">CSSPJE1EN2_LOCUS14677</name>
</gene>
<reference evidence="1 2" key="1">
    <citation type="submission" date="2024-03" db="EMBL/GenBank/DDBJ databases">
        <authorList>
            <consortium name="ELIXIR-Norway"/>
            <consortium name="Elixir Norway"/>
        </authorList>
    </citation>
    <scope>NUCLEOTIDE SEQUENCE [LARGE SCALE GENOMIC DNA]</scope>
</reference>